<protein>
    <submittedName>
        <fullName evidence="1">Uncharacterized protein</fullName>
    </submittedName>
</protein>
<proteinExistence type="predicted"/>
<organism evidence="1">
    <name type="scientific">candidate division CPR1 bacterium ADurb.Bin160</name>
    <dbReference type="NCBI Taxonomy" id="1852826"/>
    <lineage>
        <taxon>Bacteria</taxon>
        <taxon>candidate division CPR1</taxon>
    </lineage>
</organism>
<comment type="caution">
    <text evidence="1">The sequence shown here is derived from an EMBL/GenBank/DDBJ whole genome shotgun (WGS) entry which is preliminary data.</text>
</comment>
<gene>
    <name evidence="1" type="ORF">BWY04_00980</name>
</gene>
<reference evidence="1" key="1">
    <citation type="submission" date="2017-02" db="EMBL/GenBank/DDBJ databases">
        <title>Delving into the versatile metabolic prowess of the omnipresent phylum Bacteroidetes.</title>
        <authorList>
            <person name="Nobu M.K."/>
            <person name="Mei R."/>
            <person name="Narihiro T."/>
            <person name="Kuroda K."/>
            <person name="Liu W.-T."/>
        </authorList>
    </citation>
    <scope>NUCLEOTIDE SEQUENCE</scope>
    <source>
        <strain evidence="1">ADurb.Bin160</strain>
    </source>
</reference>
<evidence type="ECO:0000313" key="1">
    <source>
        <dbReference type="EMBL" id="OQB41173.1"/>
    </source>
</evidence>
<dbReference type="AlphaFoldDB" id="A0A1V5ZLU3"/>
<dbReference type="Proteomes" id="UP000485621">
    <property type="component" value="Unassembled WGS sequence"/>
</dbReference>
<name>A0A1V5ZLU3_9BACT</name>
<dbReference type="EMBL" id="MWDB01000022">
    <property type="protein sequence ID" value="OQB41173.1"/>
    <property type="molecule type" value="Genomic_DNA"/>
</dbReference>
<sequence>MLLPGHKISIKNAIEMYVVYLSTKLAKLYEIIFTILNQSRGGKGIKLNTAKIILIIENFIKNVMKALVLSKNISLIPKENILDSINNRIIHIVAKTRFVAGHARATISSHFTGSL</sequence>
<accession>A0A1V5ZLU3</accession>